<dbReference type="EMBL" id="BMCP01000002">
    <property type="protein sequence ID" value="GGE46038.1"/>
    <property type="molecule type" value="Genomic_DNA"/>
</dbReference>
<dbReference type="GO" id="GO:0005886">
    <property type="term" value="C:plasma membrane"/>
    <property type="evidence" value="ECO:0007669"/>
    <property type="project" value="UniProtKB-SubCell"/>
</dbReference>
<name>A0A8J3DW44_9RHOB</name>
<protein>
    <submittedName>
        <fullName evidence="9">LPS biosynthesis protein</fullName>
    </submittedName>
</protein>
<gene>
    <name evidence="9" type="ORF">GCM10007276_24040</name>
</gene>
<evidence type="ECO:0000256" key="4">
    <source>
        <dbReference type="ARBA" id="ARBA00022989"/>
    </source>
</evidence>
<dbReference type="PANTHER" id="PTHR32309:SF13">
    <property type="entry name" value="FERRIC ENTEROBACTIN TRANSPORT PROTEIN FEPE"/>
    <property type="match status" value="1"/>
</dbReference>
<dbReference type="Pfam" id="PF02706">
    <property type="entry name" value="Wzz"/>
    <property type="match status" value="1"/>
</dbReference>
<dbReference type="Gene3D" id="3.40.50.300">
    <property type="entry name" value="P-loop containing nucleotide triphosphate hydrolases"/>
    <property type="match status" value="1"/>
</dbReference>
<keyword evidence="6" id="KW-0175">Coiled coil</keyword>
<dbReference type="InterPro" id="IPR027417">
    <property type="entry name" value="P-loop_NTPase"/>
</dbReference>
<accession>A0A8J3DW44</accession>
<dbReference type="InterPro" id="IPR003856">
    <property type="entry name" value="LPS_length_determ_N"/>
</dbReference>
<evidence type="ECO:0000313" key="10">
    <source>
        <dbReference type="Proteomes" id="UP000602745"/>
    </source>
</evidence>
<feature type="transmembrane region" description="Helical" evidence="7">
    <location>
        <begin position="34"/>
        <end position="52"/>
    </location>
</feature>
<sequence>MSFRDSPASGYIAEATPAGAIDINRLLAALLRRWARLLAAAIIIGGIVYLWASSVTPLYKAESRVLVDHSDNFFTRPENAPEQRAEYDERAISSQVQVILSRDLARDVVRSLDLSNRAEFDPVGNSGSAFSRLLGLFGLVSDPSRLSSEERVLDAYYKRLVVYAVQGSKVIGIEFTSADPELAAEVANAVADKYIELQQSVRQSSTRQASEWLQNEIEGLRARVVDAEERVEQFRSEAGLFAVPNNSTLNTQELGEINTQLVAARAAQGEAEAKGNLIRQVLKSGRPIESLDIANTELIRRLLEQRVNLQAQLAGELRTLLPGHPRIKELNAQIENFESQIRVEAERIARAFENESKLAEAQVTALTARINAQKETVSSSNEQEVQLRALEREARVQRELLEQFLGRYRAADAREGMTNLPPDARVISRAAAPLEPYFPKVVPMVLIAVLGTLFLGVGIVIAGELLRADDSEVAISNSRNVPEVSGAVPVYGSLAHRSGTFDADPGTIEAADAKIIRDIAQHLAAVDRGETAQRILVTTALPDVDAGRIALELCRSLTMHDRKAIVVDAGANSVSLAGAMIDNEVAGLSDLLTGAASFTQAIHRDRDSGVHIIPAGQATLGDKFRSRMSIVTDAIGFTYDFVVLLASVSEQEDEQSFAEQCNAAILVATGQATDPATVTLHSRLNNVGIDDVVVLLMQPESVASRRSAA</sequence>
<evidence type="ECO:0000256" key="5">
    <source>
        <dbReference type="ARBA" id="ARBA00023136"/>
    </source>
</evidence>
<evidence type="ECO:0000313" key="9">
    <source>
        <dbReference type="EMBL" id="GGE46038.1"/>
    </source>
</evidence>
<dbReference type="RefSeq" id="WP_188409956.1">
    <property type="nucleotide sequence ID" value="NZ_BMCP01000002.1"/>
</dbReference>
<dbReference type="AlphaFoldDB" id="A0A8J3DW44"/>
<evidence type="ECO:0000256" key="6">
    <source>
        <dbReference type="SAM" id="Coils"/>
    </source>
</evidence>
<keyword evidence="4 7" id="KW-1133">Transmembrane helix</keyword>
<evidence type="ECO:0000256" key="3">
    <source>
        <dbReference type="ARBA" id="ARBA00022692"/>
    </source>
</evidence>
<dbReference type="SUPFAM" id="SSF52540">
    <property type="entry name" value="P-loop containing nucleoside triphosphate hydrolases"/>
    <property type="match status" value="1"/>
</dbReference>
<dbReference type="GO" id="GO:0004713">
    <property type="term" value="F:protein tyrosine kinase activity"/>
    <property type="evidence" value="ECO:0007669"/>
    <property type="project" value="TreeGrafter"/>
</dbReference>
<evidence type="ECO:0000256" key="7">
    <source>
        <dbReference type="SAM" id="Phobius"/>
    </source>
</evidence>
<feature type="coiled-coil region" evidence="6">
    <location>
        <begin position="299"/>
        <end position="407"/>
    </location>
</feature>
<proteinExistence type="predicted"/>
<keyword evidence="5 7" id="KW-0472">Membrane</keyword>
<feature type="domain" description="Polysaccharide chain length determinant N-terminal" evidence="8">
    <location>
        <begin position="21"/>
        <end position="111"/>
    </location>
</feature>
<comment type="caution">
    <text evidence="9">The sequence shown here is derived from an EMBL/GenBank/DDBJ whole genome shotgun (WGS) entry which is preliminary data.</text>
</comment>
<evidence type="ECO:0000259" key="8">
    <source>
        <dbReference type="Pfam" id="PF02706"/>
    </source>
</evidence>
<evidence type="ECO:0000256" key="2">
    <source>
        <dbReference type="ARBA" id="ARBA00022475"/>
    </source>
</evidence>
<evidence type="ECO:0000256" key="1">
    <source>
        <dbReference type="ARBA" id="ARBA00004651"/>
    </source>
</evidence>
<comment type="subcellular location">
    <subcellularLocation>
        <location evidence="1">Cell membrane</location>
        <topology evidence="1">Multi-pass membrane protein</topology>
    </subcellularLocation>
</comment>
<dbReference type="PANTHER" id="PTHR32309">
    <property type="entry name" value="TYROSINE-PROTEIN KINASE"/>
    <property type="match status" value="1"/>
</dbReference>
<reference evidence="9" key="1">
    <citation type="journal article" date="2014" name="Int. J. Syst. Evol. Microbiol.">
        <title>Complete genome sequence of Corynebacterium casei LMG S-19264T (=DSM 44701T), isolated from a smear-ripened cheese.</title>
        <authorList>
            <consortium name="US DOE Joint Genome Institute (JGI-PGF)"/>
            <person name="Walter F."/>
            <person name="Albersmeier A."/>
            <person name="Kalinowski J."/>
            <person name="Ruckert C."/>
        </authorList>
    </citation>
    <scope>NUCLEOTIDE SEQUENCE</scope>
    <source>
        <strain evidence="9">CCM 7684</strain>
    </source>
</reference>
<feature type="transmembrane region" description="Helical" evidence="7">
    <location>
        <begin position="441"/>
        <end position="462"/>
    </location>
</feature>
<keyword evidence="3 7" id="KW-0812">Transmembrane</keyword>
<organism evidence="9 10">
    <name type="scientific">Agaricicola taiwanensis</name>
    <dbReference type="NCBI Taxonomy" id="591372"/>
    <lineage>
        <taxon>Bacteria</taxon>
        <taxon>Pseudomonadati</taxon>
        <taxon>Pseudomonadota</taxon>
        <taxon>Alphaproteobacteria</taxon>
        <taxon>Rhodobacterales</taxon>
        <taxon>Paracoccaceae</taxon>
        <taxon>Agaricicola</taxon>
    </lineage>
</organism>
<keyword evidence="10" id="KW-1185">Reference proteome</keyword>
<reference evidence="9" key="2">
    <citation type="submission" date="2020-09" db="EMBL/GenBank/DDBJ databases">
        <authorList>
            <person name="Sun Q."/>
            <person name="Sedlacek I."/>
        </authorList>
    </citation>
    <scope>NUCLEOTIDE SEQUENCE</scope>
    <source>
        <strain evidence="9">CCM 7684</strain>
    </source>
</reference>
<feature type="coiled-coil region" evidence="6">
    <location>
        <begin position="210"/>
        <end position="237"/>
    </location>
</feature>
<dbReference type="Proteomes" id="UP000602745">
    <property type="component" value="Unassembled WGS sequence"/>
</dbReference>
<keyword evidence="2" id="KW-1003">Cell membrane</keyword>
<dbReference type="InterPro" id="IPR050445">
    <property type="entry name" value="Bact_polysacc_biosynth/exp"/>
</dbReference>